<dbReference type="Gene3D" id="3.30.420.40">
    <property type="match status" value="1"/>
</dbReference>
<dbReference type="Proteomes" id="UP000034954">
    <property type="component" value="Unassembled WGS sequence"/>
</dbReference>
<dbReference type="InterPro" id="IPR051338">
    <property type="entry name" value="NodU/CmcH_Carbamoyltrnsfr"/>
</dbReference>
<dbReference type="AlphaFoldDB" id="A0A0M2UY87"/>
<evidence type="ECO:0000313" key="3">
    <source>
        <dbReference type="Proteomes" id="UP000034954"/>
    </source>
</evidence>
<proteinExistence type="predicted"/>
<dbReference type="PANTHER" id="PTHR34847:SF1">
    <property type="entry name" value="NODULATION PROTEIN U"/>
    <property type="match status" value="1"/>
</dbReference>
<dbReference type="PANTHER" id="PTHR34847">
    <property type="entry name" value="NODULATION PROTEIN U"/>
    <property type="match status" value="1"/>
</dbReference>
<sequence length="98" mass="11285">MNILGISAFYHDSAACLVQDGRIVSAAQEERFTRKKHDFSFPTNAIQYCLQESGLKVEDLDFVAFYDKPFLKFERILMTYLAYAPVGIRSFIKAMRYG</sequence>
<dbReference type="GO" id="GO:0016740">
    <property type="term" value="F:transferase activity"/>
    <property type="evidence" value="ECO:0007669"/>
    <property type="project" value="UniProtKB-KW"/>
</dbReference>
<name>A0A0M2UY87_9BACT</name>
<dbReference type="PATRIC" id="fig|380242.3.peg.2308"/>
<organism evidence="2 3">
    <name type="scientific">Candidatus Brocadia fulgida</name>
    <dbReference type="NCBI Taxonomy" id="380242"/>
    <lineage>
        <taxon>Bacteria</taxon>
        <taxon>Pseudomonadati</taxon>
        <taxon>Planctomycetota</taxon>
        <taxon>Candidatus Brocadiia</taxon>
        <taxon>Candidatus Brocadiales</taxon>
        <taxon>Candidatus Brocadiaceae</taxon>
        <taxon>Candidatus Brocadia</taxon>
    </lineage>
</organism>
<evidence type="ECO:0000259" key="1">
    <source>
        <dbReference type="Pfam" id="PF02543"/>
    </source>
</evidence>
<feature type="domain" description="Carbamoyltransferase" evidence="1">
    <location>
        <begin position="3"/>
        <end position="95"/>
    </location>
</feature>
<dbReference type="InterPro" id="IPR003696">
    <property type="entry name" value="Carbtransf_dom"/>
</dbReference>
<gene>
    <name evidence="2" type="ORF">BROFUL_01854</name>
</gene>
<dbReference type="Pfam" id="PF02543">
    <property type="entry name" value="Carbam_trans_N"/>
    <property type="match status" value="1"/>
</dbReference>
<accession>A0A0M2UY87</accession>
<reference evidence="2 3" key="1">
    <citation type="journal article" date="2013" name="BMC Microbiol.">
        <title>Identification of the type II cytochrome c maturation pathway in anammox bacteria by comparative genomics.</title>
        <authorList>
            <person name="Ferousi C."/>
            <person name="Speth D.R."/>
            <person name="Reimann J."/>
            <person name="Op den Camp H.J."/>
            <person name="Allen J.W."/>
            <person name="Keltjens J.T."/>
            <person name="Jetten M.S."/>
        </authorList>
    </citation>
    <scope>NUCLEOTIDE SEQUENCE [LARGE SCALE GENOMIC DNA]</scope>
    <source>
        <strain evidence="2">RU1</strain>
    </source>
</reference>
<dbReference type="EMBL" id="LAQJ01000191">
    <property type="protein sequence ID" value="KKO19439.1"/>
    <property type="molecule type" value="Genomic_DNA"/>
</dbReference>
<protein>
    <submittedName>
        <fullName evidence="2">Carbamoyltransferase</fullName>
    </submittedName>
</protein>
<comment type="caution">
    <text evidence="2">The sequence shown here is derived from an EMBL/GenBank/DDBJ whole genome shotgun (WGS) entry which is preliminary data.</text>
</comment>
<evidence type="ECO:0000313" key="2">
    <source>
        <dbReference type="EMBL" id="KKO19439.1"/>
    </source>
</evidence>
<keyword evidence="3" id="KW-1185">Reference proteome</keyword>